<evidence type="ECO:0000313" key="1">
    <source>
        <dbReference type="EMBL" id="NMW37021.1"/>
    </source>
</evidence>
<dbReference type="SUPFAM" id="SSF55874">
    <property type="entry name" value="ATPase domain of HSP90 chaperone/DNA topoisomerase II/histidine kinase"/>
    <property type="match status" value="1"/>
</dbReference>
<comment type="caution">
    <text evidence="1">The sequence shown here is derived from an EMBL/GenBank/DDBJ whole genome shotgun (WGS) entry which is preliminary data.</text>
</comment>
<dbReference type="RefSeq" id="WP_172773114.1">
    <property type="nucleotide sequence ID" value="NZ_JABDSH010000082.1"/>
</dbReference>
<dbReference type="AlphaFoldDB" id="A0ABD6L5Y2"/>
<dbReference type="Gene3D" id="3.30.565.10">
    <property type="entry name" value="Histidine kinase-like ATPase, C-terminal domain"/>
    <property type="match status" value="1"/>
</dbReference>
<reference evidence="1 2" key="1">
    <citation type="submission" date="2020-04" db="EMBL/GenBank/DDBJ databases">
        <title>A novel gut-associated lysogenic phage, Bacteroides phage BV01, alters the host transcriptome and bile acid metabolism in Bacteroides vulgatus.</title>
        <authorList>
            <person name="Campbell D.E."/>
            <person name="Ly L."/>
            <person name="Ridlon J.M."/>
            <person name="Hsiao A."/>
            <person name="Degnan P.H."/>
        </authorList>
    </citation>
    <scope>NUCLEOTIDE SEQUENCE [LARGE SCALE GENOMIC DNA]</scope>
    <source>
        <strain evidence="1 2">VPI-4506</strain>
    </source>
</reference>
<dbReference type="Proteomes" id="UP000555193">
    <property type="component" value="Unassembled WGS sequence"/>
</dbReference>
<organism evidence="1 2">
    <name type="scientific">Phocaeicola vulgatus</name>
    <name type="common">Bacteroides vulgatus</name>
    <dbReference type="NCBI Taxonomy" id="821"/>
    <lineage>
        <taxon>Bacteria</taxon>
        <taxon>Pseudomonadati</taxon>
        <taxon>Bacteroidota</taxon>
        <taxon>Bacteroidia</taxon>
        <taxon>Bacteroidales</taxon>
        <taxon>Bacteroidaceae</taxon>
        <taxon>Phocaeicola</taxon>
    </lineage>
</organism>
<evidence type="ECO:0000313" key="2">
    <source>
        <dbReference type="Proteomes" id="UP000555193"/>
    </source>
</evidence>
<keyword evidence="1" id="KW-0067">ATP-binding</keyword>
<sequence length="500" mass="57700">MSKDKINVPKASTLMGSLRSMGYTFESAVADVIDNSISAHASIIKILFPTNPLDSIAVGIMDNGDGMTDNELFEAMRYGCMASEIERKQDDLGRFGLGMKAASLSQCRNLTVVSFDTNSNLNAYTWDYVYIQKKQDWIVQELAENEISKLPYINSLIENKKGTLVLWQDFDVISKSSDGQVYETLIDLRKSLEKTLALIYHRFLSQTTTSKLKIYINKQSVKPLDPFLEHHPKTTYKKERTIAINDSEGKERLIYIKPFVLPFATDMSESDKKLIGGIENLRTKQGFYIYRNNRLIIWGTWFGMKPRAELTKNARIRVDIPNSLDDIWGIDIKKQNASIPKRILHQLKRTVVEALDISVNQQTYRGRTVKIDDDTDYIWNRKEGRNNTFFYQINRESKLYKFVREKMSDSDYSYLEILLTEIERNIPTQQMYIDKSNEVISGEETDSRFDDVFQIAVTMIATLKSTGNQSYEDIINGLMKSEPFCKYPKIRVKLIENFKS</sequence>
<protein>
    <submittedName>
        <fullName evidence="1">ATP-binding protein</fullName>
    </submittedName>
</protein>
<keyword evidence="1" id="KW-0547">Nucleotide-binding</keyword>
<dbReference type="Pfam" id="PF13589">
    <property type="entry name" value="HATPase_c_3"/>
    <property type="match status" value="1"/>
</dbReference>
<proteinExistence type="predicted"/>
<dbReference type="GO" id="GO:0005524">
    <property type="term" value="F:ATP binding"/>
    <property type="evidence" value="ECO:0007669"/>
    <property type="project" value="UniProtKB-KW"/>
</dbReference>
<accession>A0ABD6L5Y2</accession>
<dbReference type="EMBL" id="JABDSH010000082">
    <property type="protein sequence ID" value="NMW37021.1"/>
    <property type="molecule type" value="Genomic_DNA"/>
</dbReference>
<gene>
    <name evidence="1" type="ORF">HKQ54_12930</name>
</gene>
<name>A0ABD6L5Y2_PHOVU</name>
<dbReference type="InterPro" id="IPR036890">
    <property type="entry name" value="HATPase_C_sf"/>
</dbReference>